<protein>
    <submittedName>
        <fullName evidence="1">Uncharacterized protein</fullName>
    </submittedName>
</protein>
<gene>
    <name evidence="1" type="ORF">METZ01_LOCUS191138</name>
</gene>
<sequence>MANTTSGAYSFDQDFSIDEIIADAYERIGLVGTAGYQLKTARRSLNILFQEWGNRGIHFWEVGNTNINIIEGSATSVDATDEGMGIYNFYRNSVDSAAAAAASPQATTTPVTNIYGITDILNVTYRQNYNTTSQSDTGLTKVARDAYAATANKASLGTPSQYWIQRFVDRVSITIYPLPNSTAASNYINIYYVKRIQDAGAYTNATDAPYRFIPPMVSGLAYYLSMKFAPQRTQEMKLLYEDEFARAASEDGSPASTYITPKTYYPNI</sequence>
<dbReference type="EMBL" id="UINC01039585">
    <property type="protein sequence ID" value="SVB38284.1"/>
    <property type="molecule type" value="Genomic_DNA"/>
</dbReference>
<name>A0A382DJW7_9ZZZZ</name>
<dbReference type="AlphaFoldDB" id="A0A382DJW7"/>
<accession>A0A382DJW7</accession>
<reference evidence="1" key="1">
    <citation type="submission" date="2018-05" db="EMBL/GenBank/DDBJ databases">
        <authorList>
            <person name="Lanie J.A."/>
            <person name="Ng W.-L."/>
            <person name="Kazmierczak K.M."/>
            <person name="Andrzejewski T.M."/>
            <person name="Davidsen T.M."/>
            <person name="Wayne K.J."/>
            <person name="Tettelin H."/>
            <person name="Glass J.I."/>
            <person name="Rusch D."/>
            <person name="Podicherti R."/>
            <person name="Tsui H.-C.T."/>
            <person name="Winkler M.E."/>
        </authorList>
    </citation>
    <scope>NUCLEOTIDE SEQUENCE</scope>
</reference>
<organism evidence="1">
    <name type="scientific">marine metagenome</name>
    <dbReference type="NCBI Taxonomy" id="408172"/>
    <lineage>
        <taxon>unclassified sequences</taxon>
        <taxon>metagenomes</taxon>
        <taxon>ecological metagenomes</taxon>
    </lineage>
</organism>
<proteinExistence type="predicted"/>
<evidence type="ECO:0000313" key="1">
    <source>
        <dbReference type="EMBL" id="SVB38284.1"/>
    </source>
</evidence>